<dbReference type="STRING" id="1121416.SAMN02745220_04248"/>
<gene>
    <name evidence="3" type="ORF">SAMN02745220_04248</name>
</gene>
<dbReference type="Gene3D" id="3.40.50.2000">
    <property type="entry name" value="Glycogen Phosphorylase B"/>
    <property type="match status" value="2"/>
</dbReference>
<dbReference type="EMBL" id="FRFE01000029">
    <property type="protein sequence ID" value="SHO51845.1"/>
    <property type="molecule type" value="Genomic_DNA"/>
</dbReference>
<name>A0A1M7YGT3_9BACT</name>
<accession>A0A1M7YGT3</accession>
<dbReference type="Pfam" id="PF13439">
    <property type="entry name" value="Glyco_transf_4"/>
    <property type="match status" value="1"/>
</dbReference>
<protein>
    <submittedName>
        <fullName evidence="3">Glycosyltransferase involved in cell wall bisynthesis</fullName>
    </submittedName>
</protein>
<proteinExistence type="predicted"/>
<keyword evidence="3" id="KW-0808">Transferase</keyword>
<evidence type="ECO:0000259" key="1">
    <source>
        <dbReference type="Pfam" id="PF00534"/>
    </source>
</evidence>
<evidence type="ECO:0000313" key="3">
    <source>
        <dbReference type="EMBL" id="SHO51845.1"/>
    </source>
</evidence>
<dbReference type="Pfam" id="PF00534">
    <property type="entry name" value="Glycos_transf_1"/>
    <property type="match status" value="1"/>
</dbReference>
<dbReference type="GO" id="GO:0016757">
    <property type="term" value="F:glycosyltransferase activity"/>
    <property type="evidence" value="ECO:0007669"/>
    <property type="project" value="UniProtKB-ARBA"/>
</dbReference>
<reference evidence="3 4" key="1">
    <citation type="submission" date="2016-12" db="EMBL/GenBank/DDBJ databases">
        <authorList>
            <person name="Song W.-J."/>
            <person name="Kurnit D.M."/>
        </authorList>
    </citation>
    <scope>NUCLEOTIDE SEQUENCE [LARGE SCALE GENOMIC DNA]</scope>
    <source>
        <strain evidence="3 4">DSM 18488</strain>
    </source>
</reference>
<dbReference type="InterPro" id="IPR028098">
    <property type="entry name" value="Glyco_trans_4-like_N"/>
</dbReference>
<dbReference type="PANTHER" id="PTHR12526:SF638">
    <property type="entry name" value="SPORE COAT PROTEIN SA"/>
    <property type="match status" value="1"/>
</dbReference>
<dbReference type="SUPFAM" id="SSF53756">
    <property type="entry name" value="UDP-Glycosyltransferase/glycogen phosphorylase"/>
    <property type="match status" value="1"/>
</dbReference>
<evidence type="ECO:0000313" key="4">
    <source>
        <dbReference type="Proteomes" id="UP000184603"/>
    </source>
</evidence>
<keyword evidence="4" id="KW-1185">Reference proteome</keyword>
<sequence>MTGGGAQRRILTLMQEFVRRGHRIDLVTVMDGGVLSSEVPPEVHRFSLKNKFIRFLPGKNFRKLKLFCSRNALAEYLCQKKPEVLLSAASHTSLTAIAARRLSGTETPLVLRLSSHLTASHAGALNIFNRIRYRTACKWFSEVDAVIAVADGIAEDIAANTRLSPQRIKTIYNPTFTPDLIDRSLESFDHPWFDEKGPQVILGAGRLTSRKDFNNLIRAFAVVRKQREVRLIILGEGGKRGELLDLARDLGVSKDVDMPGFVQNPLAWMSRASVFVLSSECEGLPGVLIEAMAAGCPIVSTNCPSGPAEILENGKFGRLVPVKDPLALAQAIMATLDSPREEQLLRARASDFSVTNAADEYIKVLSQVVRRVS</sequence>
<dbReference type="PANTHER" id="PTHR12526">
    <property type="entry name" value="GLYCOSYLTRANSFERASE"/>
    <property type="match status" value="1"/>
</dbReference>
<dbReference type="Proteomes" id="UP000184603">
    <property type="component" value="Unassembled WGS sequence"/>
</dbReference>
<feature type="domain" description="Glycosyltransferase subfamily 4-like N-terminal" evidence="2">
    <location>
        <begin position="4"/>
        <end position="174"/>
    </location>
</feature>
<evidence type="ECO:0000259" key="2">
    <source>
        <dbReference type="Pfam" id="PF13439"/>
    </source>
</evidence>
<dbReference type="AlphaFoldDB" id="A0A1M7YGT3"/>
<feature type="domain" description="Glycosyl transferase family 1" evidence="1">
    <location>
        <begin position="195"/>
        <end position="343"/>
    </location>
</feature>
<organism evidence="3 4">
    <name type="scientific">Desulfopila aestuarii DSM 18488</name>
    <dbReference type="NCBI Taxonomy" id="1121416"/>
    <lineage>
        <taxon>Bacteria</taxon>
        <taxon>Pseudomonadati</taxon>
        <taxon>Thermodesulfobacteriota</taxon>
        <taxon>Desulfobulbia</taxon>
        <taxon>Desulfobulbales</taxon>
        <taxon>Desulfocapsaceae</taxon>
        <taxon>Desulfopila</taxon>
    </lineage>
</organism>
<dbReference type="InterPro" id="IPR001296">
    <property type="entry name" value="Glyco_trans_1"/>
</dbReference>
<dbReference type="CDD" id="cd03811">
    <property type="entry name" value="GT4_GT28_WabH-like"/>
    <property type="match status" value="1"/>
</dbReference>